<proteinExistence type="predicted"/>
<evidence type="ECO:0000313" key="2">
    <source>
        <dbReference type="Proteomes" id="UP000295627"/>
    </source>
</evidence>
<name>A0A4R5P5S0_9MYCO</name>
<comment type="caution">
    <text evidence="1">The sequence shown here is derived from an EMBL/GenBank/DDBJ whole genome shotgun (WGS) entry which is preliminary data.</text>
</comment>
<organism evidence="1 2">
    <name type="scientific">Mycobacteroides franklinii</name>
    <dbReference type="NCBI Taxonomy" id="948102"/>
    <lineage>
        <taxon>Bacteria</taxon>
        <taxon>Bacillati</taxon>
        <taxon>Actinomycetota</taxon>
        <taxon>Actinomycetes</taxon>
        <taxon>Mycobacteriales</taxon>
        <taxon>Mycobacteriaceae</taxon>
        <taxon>Mycobacteroides</taxon>
    </lineage>
</organism>
<reference evidence="1 2" key="1">
    <citation type="journal article" date="2019" name="Sci. Rep.">
        <title>Extended insight into the Mycobacterium chelonae-abscessus complex through whole genome sequencing of Mycobacterium salmoniphilum outbreak and Mycobacterium salmoniphilum-like strains.</title>
        <authorList>
            <person name="Behra P.R.K."/>
            <person name="Das S."/>
            <person name="Pettersson B.M.F."/>
            <person name="Shirreff L."/>
            <person name="DuCote T."/>
            <person name="Jacobsson K.G."/>
            <person name="Ennis D.G."/>
            <person name="Kirsebom L.A."/>
        </authorList>
    </citation>
    <scope>NUCLEOTIDE SEQUENCE [LARGE SCALE GENOMIC DNA]</scope>
    <source>
        <strain evidence="1 2">DSM 45524</strain>
    </source>
</reference>
<evidence type="ECO:0000313" key="1">
    <source>
        <dbReference type="EMBL" id="TDH18005.1"/>
    </source>
</evidence>
<dbReference type="Proteomes" id="UP000295627">
    <property type="component" value="Unassembled WGS sequence"/>
</dbReference>
<protein>
    <submittedName>
        <fullName evidence="1">Uncharacterized protein</fullName>
    </submittedName>
</protein>
<dbReference type="EMBL" id="RXLR01000024">
    <property type="protein sequence ID" value="TDH18005.1"/>
    <property type="molecule type" value="Genomic_DNA"/>
</dbReference>
<accession>A0A4R5P5S0</accession>
<sequence length="115" mass="13166">MSFIAAITDPLATLTAPLWKSLEWDTAHDAYKAAETHVRNAAPNDQIIHKGAGVYEIWGELDGSPSHVGTLVIEPDTDEPREHPNEWLARMLDMHPPRRPWWRRILPYLCGYRRG</sequence>
<dbReference type="RefSeq" id="WP_078335841.1">
    <property type="nucleotide sequence ID" value="NZ_MAFQ01000014.1"/>
</dbReference>
<gene>
    <name evidence="1" type="ORF">EJ571_25090</name>
</gene>
<dbReference type="AlphaFoldDB" id="A0A4R5P5S0"/>